<dbReference type="HOGENOM" id="CLU_037404_0_1_11"/>
<comment type="caution">
    <text evidence="13">The sequence shown here is derived from an EMBL/GenBank/DDBJ whole genome shotgun (WGS) entry which is preliminary data.</text>
</comment>
<comment type="subcellular location">
    <subcellularLocation>
        <location evidence="10">Cell membrane</location>
        <topology evidence="10">Peripheral membrane protein</topology>
        <orientation evidence="10">Cytoplasmic side</orientation>
    </subcellularLocation>
</comment>
<evidence type="ECO:0000313" key="14">
    <source>
        <dbReference type="Proteomes" id="UP000004830"/>
    </source>
</evidence>
<dbReference type="PANTHER" id="PTHR21015">
    <property type="entry name" value="UDP-N-ACETYLGLUCOSAMINE--N-ACETYLMURAMYL-(PENTAPEPTIDE) PYROPHOSPHORYL-UNDECAPRENOL N-ACETYLGLUCOSAMINE TRANSFERASE 1"/>
    <property type="match status" value="1"/>
</dbReference>
<dbReference type="GO" id="GO:0051991">
    <property type="term" value="F:UDP-N-acetyl-D-glucosamine:N-acetylmuramoyl-L-alanyl-D-glutamyl-meso-2,6-diaminopimelyl-D-alanyl-D-alanine-diphosphoundecaprenol 4-beta-N-acetylglucosaminlytransferase activity"/>
    <property type="evidence" value="ECO:0007669"/>
    <property type="project" value="RHEA"/>
</dbReference>
<dbReference type="GeneID" id="62758360"/>
<feature type="domain" description="Glycosyltransferase family 28 N-terminal" evidence="11">
    <location>
        <begin position="7"/>
        <end position="144"/>
    </location>
</feature>
<dbReference type="CDD" id="cd03785">
    <property type="entry name" value="GT28_MurG"/>
    <property type="match status" value="1"/>
</dbReference>
<feature type="binding site" evidence="10">
    <location>
        <position position="129"/>
    </location>
    <ligand>
        <name>UDP-N-acetyl-alpha-D-glucosamine</name>
        <dbReference type="ChEBI" id="CHEBI:57705"/>
    </ligand>
</feature>
<dbReference type="InterPro" id="IPR006009">
    <property type="entry name" value="GlcNAc_MurG"/>
</dbReference>
<feature type="binding site" evidence="10">
    <location>
        <position position="307"/>
    </location>
    <ligand>
        <name>UDP-N-acetyl-alpha-D-glucosamine</name>
        <dbReference type="ChEBI" id="CHEBI:57705"/>
    </ligand>
</feature>
<evidence type="ECO:0000256" key="4">
    <source>
        <dbReference type="ARBA" id="ARBA00022679"/>
    </source>
</evidence>
<evidence type="ECO:0000256" key="1">
    <source>
        <dbReference type="ARBA" id="ARBA00022475"/>
    </source>
</evidence>
<keyword evidence="9 10" id="KW-0961">Cell wall biogenesis/degradation</keyword>
<dbReference type="Proteomes" id="UP000004830">
    <property type="component" value="Unassembled WGS sequence"/>
</dbReference>
<dbReference type="GO" id="GO:0008360">
    <property type="term" value="P:regulation of cell shape"/>
    <property type="evidence" value="ECO:0007669"/>
    <property type="project" value="UniProtKB-KW"/>
</dbReference>
<dbReference type="NCBIfam" id="TIGR01133">
    <property type="entry name" value="murG"/>
    <property type="match status" value="1"/>
</dbReference>
<dbReference type="eggNOG" id="COG0707">
    <property type="taxonomic scope" value="Bacteria"/>
</dbReference>
<dbReference type="Pfam" id="PF04101">
    <property type="entry name" value="Glyco_tran_28_C"/>
    <property type="match status" value="1"/>
</dbReference>
<name>G1WGX9_9ACTN</name>
<keyword evidence="14" id="KW-1185">Reference proteome</keyword>
<keyword evidence="2 10" id="KW-0132">Cell division</keyword>
<dbReference type="GO" id="GO:0005886">
    <property type="term" value="C:plasma membrane"/>
    <property type="evidence" value="ECO:0007669"/>
    <property type="project" value="UniProtKB-SubCell"/>
</dbReference>
<keyword evidence="6 10" id="KW-0573">Peptidoglycan synthesis</keyword>
<keyword evidence="7 10" id="KW-0472">Membrane</keyword>
<gene>
    <name evidence="10" type="primary">murG</name>
    <name evidence="13" type="ORF">HMPREF9452_00592</name>
</gene>
<dbReference type="GO" id="GO:0005975">
    <property type="term" value="P:carbohydrate metabolic process"/>
    <property type="evidence" value="ECO:0007669"/>
    <property type="project" value="InterPro"/>
</dbReference>
<dbReference type="Gene3D" id="3.40.50.2000">
    <property type="entry name" value="Glycogen Phosphorylase B"/>
    <property type="match status" value="2"/>
</dbReference>
<feature type="binding site" evidence="10">
    <location>
        <position position="175"/>
    </location>
    <ligand>
        <name>UDP-N-acetyl-alpha-D-glucosamine</name>
        <dbReference type="ChEBI" id="CHEBI:57705"/>
    </ligand>
</feature>
<keyword evidence="1 10" id="KW-1003">Cell membrane</keyword>
<sequence>MTDKLSVAIAAGGTAGHVNPALALAEELRQRGHAVRFFGESRRLEGKLVPQAGFDFFPVHVTGFDRARPWTLATALYHLSREQSRLVRAFKDDASLKPDVAIGFGAYIELPLMRAAAKMGIPVALHEQNSVPGLANKQSANAASLIAIAQPSVEKIFREHAGAHTKIVMTGNPVRRSVLEGDRARGRAALGVGEDETLLLVFGGSLGAHHLNERIAALKERLLSVPGLHVMHSTGADDFEATRDLLALTDAEASRWTVQPYIQDMGDMLAAADLVLSRAGASSIAEIAALAVPSVLVPYPHATADHQTTNARFLVDAHAAVMFADADIDGKAFEDTLADLLASSSKRSAMRRAAKDLAQDRAAQMLADQIEALVR</sequence>
<keyword evidence="4 10" id="KW-0808">Transferase</keyword>
<keyword evidence="5 10" id="KW-0133">Cell shape</keyword>
<dbReference type="HAMAP" id="MF_00033">
    <property type="entry name" value="MurG"/>
    <property type="match status" value="1"/>
</dbReference>
<feature type="binding site" evidence="10">
    <location>
        <position position="262"/>
    </location>
    <ligand>
        <name>UDP-N-acetyl-alpha-D-glucosamine</name>
        <dbReference type="ChEBI" id="CHEBI:57705"/>
    </ligand>
</feature>
<evidence type="ECO:0000256" key="10">
    <source>
        <dbReference type="HAMAP-Rule" id="MF_00033"/>
    </source>
</evidence>
<feature type="binding site" evidence="10">
    <location>
        <begin position="14"/>
        <end position="16"/>
    </location>
    <ligand>
        <name>UDP-N-acetyl-alpha-D-glucosamine</name>
        <dbReference type="ChEBI" id="CHEBI:57705"/>
    </ligand>
</feature>
<comment type="caution">
    <text evidence="10">Lacks conserved residue(s) required for the propagation of feature annotation.</text>
</comment>
<feature type="binding site" evidence="10">
    <location>
        <position position="205"/>
    </location>
    <ligand>
        <name>UDP-N-acetyl-alpha-D-glucosamine</name>
        <dbReference type="ChEBI" id="CHEBI:57705"/>
    </ligand>
</feature>
<dbReference type="PATRIC" id="fig|742742.3.peg.567"/>
<evidence type="ECO:0000259" key="12">
    <source>
        <dbReference type="Pfam" id="PF04101"/>
    </source>
</evidence>
<proteinExistence type="inferred from homology"/>
<accession>G1WGX9</accession>
<dbReference type="PANTHER" id="PTHR21015:SF22">
    <property type="entry name" value="GLYCOSYLTRANSFERASE"/>
    <property type="match status" value="1"/>
</dbReference>
<evidence type="ECO:0000313" key="13">
    <source>
        <dbReference type="EMBL" id="EGX67266.1"/>
    </source>
</evidence>
<comment type="similarity">
    <text evidence="10">Belongs to the glycosyltransferase 28 family. MurG subfamily.</text>
</comment>
<organism evidence="13 14">
    <name type="scientific">Collinsella tanakaei YIT 12063</name>
    <dbReference type="NCBI Taxonomy" id="742742"/>
    <lineage>
        <taxon>Bacteria</taxon>
        <taxon>Bacillati</taxon>
        <taxon>Actinomycetota</taxon>
        <taxon>Coriobacteriia</taxon>
        <taxon>Coriobacteriales</taxon>
        <taxon>Coriobacteriaceae</taxon>
        <taxon>Collinsella</taxon>
    </lineage>
</organism>
<dbReference type="EC" id="2.4.1.227" evidence="10"/>
<dbReference type="GO" id="GO:0050511">
    <property type="term" value="F:undecaprenyldiphospho-muramoylpentapeptide beta-N-acetylglucosaminyltransferase activity"/>
    <property type="evidence" value="ECO:0007669"/>
    <property type="project" value="UniProtKB-UniRule"/>
</dbReference>
<comment type="function">
    <text evidence="10">Cell wall formation. Catalyzes the transfer of a GlcNAc subunit on undecaprenyl-pyrophosphoryl-MurNAc-pentapeptide (lipid intermediate I) to form undecaprenyl-pyrophosphoryl-MurNAc-(pentapeptide)GlcNAc (lipid intermediate II).</text>
</comment>
<dbReference type="GO" id="GO:0051301">
    <property type="term" value="P:cell division"/>
    <property type="evidence" value="ECO:0007669"/>
    <property type="project" value="UniProtKB-KW"/>
</dbReference>
<protein>
    <recommendedName>
        <fullName evidence="10">UDP-N-acetylglucosamine--N-acetylmuramyl-(pentapeptide) pyrophosphoryl-undecaprenol N-acetylglucosamine transferase</fullName>
        <ecNumber evidence="10">2.4.1.227</ecNumber>
    </recommendedName>
    <alternativeName>
        <fullName evidence="10">Undecaprenyl-PP-MurNAc-pentapeptide-UDPGlcNAc GlcNAc transferase</fullName>
    </alternativeName>
</protein>
<comment type="pathway">
    <text evidence="10">Cell wall biogenesis; peptidoglycan biosynthesis.</text>
</comment>
<dbReference type="GO" id="GO:0071555">
    <property type="term" value="P:cell wall organization"/>
    <property type="evidence" value="ECO:0007669"/>
    <property type="project" value="UniProtKB-KW"/>
</dbReference>
<dbReference type="UniPathway" id="UPA00219"/>
<evidence type="ECO:0000256" key="5">
    <source>
        <dbReference type="ARBA" id="ARBA00022960"/>
    </source>
</evidence>
<evidence type="ECO:0000259" key="11">
    <source>
        <dbReference type="Pfam" id="PF03033"/>
    </source>
</evidence>
<dbReference type="OrthoDB" id="9808936at2"/>
<dbReference type="Pfam" id="PF03033">
    <property type="entry name" value="Glyco_transf_28"/>
    <property type="match status" value="1"/>
</dbReference>
<dbReference type="InterPro" id="IPR007235">
    <property type="entry name" value="Glyco_trans_28_C"/>
</dbReference>
<dbReference type="EMBL" id="ADLS01000007">
    <property type="protein sequence ID" value="EGX67266.1"/>
    <property type="molecule type" value="Genomic_DNA"/>
</dbReference>
<dbReference type="InterPro" id="IPR004276">
    <property type="entry name" value="GlycoTrans_28_N"/>
</dbReference>
<keyword evidence="8 10" id="KW-0131">Cell cycle</keyword>
<dbReference type="RefSeq" id="WP_009140628.1">
    <property type="nucleotide sequence ID" value="NZ_JH126467.1"/>
</dbReference>
<dbReference type="AlphaFoldDB" id="G1WGX9"/>
<comment type="catalytic activity">
    <reaction evidence="10">
        <text>di-trans,octa-cis-undecaprenyl diphospho-N-acetyl-alpha-D-muramoyl-L-alanyl-D-glutamyl-meso-2,6-diaminopimeloyl-D-alanyl-D-alanine + UDP-N-acetyl-alpha-D-glucosamine = di-trans,octa-cis-undecaprenyl diphospho-[N-acetyl-alpha-D-glucosaminyl-(1-&gt;4)]-N-acetyl-alpha-D-muramoyl-L-alanyl-D-glutamyl-meso-2,6-diaminopimeloyl-D-alanyl-D-alanine + UDP + H(+)</text>
        <dbReference type="Rhea" id="RHEA:31227"/>
        <dbReference type="ChEBI" id="CHEBI:15378"/>
        <dbReference type="ChEBI" id="CHEBI:57705"/>
        <dbReference type="ChEBI" id="CHEBI:58223"/>
        <dbReference type="ChEBI" id="CHEBI:61387"/>
        <dbReference type="ChEBI" id="CHEBI:61388"/>
        <dbReference type="EC" id="2.4.1.227"/>
    </reaction>
</comment>
<dbReference type="SUPFAM" id="SSF53756">
    <property type="entry name" value="UDP-Glycosyltransferase/glycogen phosphorylase"/>
    <property type="match status" value="1"/>
</dbReference>
<keyword evidence="3 10" id="KW-0328">Glycosyltransferase</keyword>
<evidence type="ECO:0000256" key="9">
    <source>
        <dbReference type="ARBA" id="ARBA00023316"/>
    </source>
</evidence>
<evidence type="ECO:0000256" key="3">
    <source>
        <dbReference type="ARBA" id="ARBA00022676"/>
    </source>
</evidence>
<dbReference type="GO" id="GO:0009252">
    <property type="term" value="P:peptidoglycan biosynthetic process"/>
    <property type="evidence" value="ECO:0007669"/>
    <property type="project" value="UniProtKB-UniRule"/>
</dbReference>
<feature type="domain" description="Glycosyl transferase family 28 C-terminal" evidence="12">
    <location>
        <begin position="199"/>
        <end position="361"/>
    </location>
</feature>
<evidence type="ECO:0000256" key="2">
    <source>
        <dbReference type="ARBA" id="ARBA00022618"/>
    </source>
</evidence>
<evidence type="ECO:0000256" key="8">
    <source>
        <dbReference type="ARBA" id="ARBA00023306"/>
    </source>
</evidence>
<dbReference type="STRING" id="742742.HMPREF9452_00592"/>
<reference evidence="13 14" key="1">
    <citation type="submission" date="2011-06" db="EMBL/GenBank/DDBJ databases">
        <title>The Genome Sequence of Collinsella tanakaei YIT 12063.</title>
        <authorList>
            <consortium name="The Broad Institute Genome Sequencing Platform"/>
            <person name="Earl A."/>
            <person name="Ward D."/>
            <person name="Feldgarden M."/>
            <person name="Gevers D."/>
            <person name="Morotomi M."/>
            <person name="Young S.K."/>
            <person name="Zeng Q."/>
            <person name="Gargeya S."/>
            <person name="Fitzgerald M."/>
            <person name="Haas B."/>
            <person name="Abouelleil A."/>
            <person name="Alvarado L."/>
            <person name="Arachchi H.M."/>
            <person name="Berlin A."/>
            <person name="Brown A."/>
            <person name="Chapman S.B."/>
            <person name="Chen Z."/>
            <person name="Dunbar C."/>
            <person name="Freedman E."/>
            <person name="Gearin G."/>
            <person name="Gellesch M."/>
            <person name="Goldberg J."/>
            <person name="Griggs A."/>
            <person name="Gujja S."/>
            <person name="Heiman D."/>
            <person name="Howarth C."/>
            <person name="Larson L."/>
            <person name="Lui A."/>
            <person name="MacDonald P.J.P."/>
            <person name="Mehta T."/>
            <person name="Montmayeur A."/>
            <person name="Murphy C."/>
            <person name="Neiman D."/>
            <person name="Pearson M."/>
            <person name="Priest M."/>
            <person name="Roberts A."/>
            <person name="Saif S."/>
            <person name="Shea T."/>
            <person name="Shenoy N."/>
            <person name="Sisk P."/>
            <person name="Stolte C."/>
            <person name="Sykes S."/>
            <person name="Wortman J."/>
            <person name="Nusbaum C."/>
            <person name="Birren B."/>
        </authorList>
    </citation>
    <scope>NUCLEOTIDE SEQUENCE [LARGE SCALE GENOMIC DNA]</scope>
    <source>
        <strain evidence="13 14">YIT 12063</strain>
    </source>
</reference>
<evidence type="ECO:0000256" key="7">
    <source>
        <dbReference type="ARBA" id="ARBA00023136"/>
    </source>
</evidence>
<evidence type="ECO:0000256" key="6">
    <source>
        <dbReference type="ARBA" id="ARBA00022984"/>
    </source>
</evidence>